<feature type="transmembrane region" description="Helical" evidence="6">
    <location>
        <begin position="21"/>
        <end position="38"/>
    </location>
</feature>
<evidence type="ECO:0000259" key="7">
    <source>
        <dbReference type="PROSITE" id="PS51352"/>
    </source>
</evidence>
<keyword evidence="6" id="KW-0472">Membrane</keyword>
<keyword evidence="6" id="KW-0812">Transmembrane</keyword>
<dbReference type="PANTHER" id="PTHR13887:SF14">
    <property type="entry name" value="DISULFIDE BOND FORMATION PROTEIN D"/>
    <property type="match status" value="1"/>
</dbReference>
<dbReference type="KEGG" id="cheb:HH215_07195"/>
<feature type="domain" description="Thioredoxin" evidence="7">
    <location>
        <begin position="28"/>
        <end position="235"/>
    </location>
</feature>
<dbReference type="Proteomes" id="UP000502248">
    <property type="component" value="Chromosome"/>
</dbReference>
<organism evidence="8 9">
    <name type="scientific">Cohnella herbarum</name>
    <dbReference type="NCBI Taxonomy" id="2728023"/>
    <lineage>
        <taxon>Bacteria</taxon>
        <taxon>Bacillati</taxon>
        <taxon>Bacillota</taxon>
        <taxon>Bacilli</taxon>
        <taxon>Bacillales</taxon>
        <taxon>Paenibacillaceae</taxon>
        <taxon>Cohnella</taxon>
    </lineage>
</organism>
<evidence type="ECO:0000256" key="4">
    <source>
        <dbReference type="ARBA" id="ARBA00023157"/>
    </source>
</evidence>
<keyword evidence="9" id="KW-1185">Reference proteome</keyword>
<protein>
    <submittedName>
        <fullName evidence="8">DsbA family protein</fullName>
    </submittedName>
</protein>
<evidence type="ECO:0000256" key="1">
    <source>
        <dbReference type="ARBA" id="ARBA00005791"/>
    </source>
</evidence>
<evidence type="ECO:0000256" key="3">
    <source>
        <dbReference type="ARBA" id="ARBA00023002"/>
    </source>
</evidence>
<evidence type="ECO:0000313" key="8">
    <source>
        <dbReference type="EMBL" id="QJD82980.1"/>
    </source>
</evidence>
<keyword evidence="2" id="KW-0732">Signal</keyword>
<dbReference type="InterPro" id="IPR012336">
    <property type="entry name" value="Thioredoxin-like_fold"/>
</dbReference>
<evidence type="ECO:0000313" key="9">
    <source>
        <dbReference type="Proteomes" id="UP000502248"/>
    </source>
</evidence>
<evidence type="ECO:0000256" key="2">
    <source>
        <dbReference type="ARBA" id="ARBA00022729"/>
    </source>
</evidence>
<dbReference type="PROSITE" id="PS51352">
    <property type="entry name" value="THIOREDOXIN_2"/>
    <property type="match status" value="1"/>
</dbReference>
<keyword evidence="3" id="KW-0560">Oxidoreductase</keyword>
<keyword evidence="4" id="KW-1015">Disulfide bond</keyword>
<dbReference type="PANTHER" id="PTHR13887">
    <property type="entry name" value="GLUTATHIONE S-TRANSFERASE KAPPA"/>
    <property type="match status" value="1"/>
</dbReference>
<dbReference type="GO" id="GO:0016491">
    <property type="term" value="F:oxidoreductase activity"/>
    <property type="evidence" value="ECO:0007669"/>
    <property type="project" value="UniProtKB-KW"/>
</dbReference>
<evidence type="ECO:0000256" key="5">
    <source>
        <dbReference type="ARBA" id="ARBA00023284"/>
    </source>
</evidence>
<dbReference type="Pfam" id="PF13462">
    <property type="entry name" value="Thioredoxin_4"/>
    <property type="match status" value="1"/>
</dbReference>
<dbReference type="EMBL" id="CP051680">
    <property type="protein sequence ID" value="QJD82980.1"/>
    <property type="molecule type" value="Genomic_DNA"/>
</dbReference>
<evidence type="ECO:0000256" key="6">
    <source>
        <dbReference type="SAM" id="Phobius"/>
    </source>
</evidence>
<sequence length="236" mass="26042">MSGKNKKAGTTGRKKNPGKAMVLYTTALVLLLVALFFINQANKDGTQDLTRVDVQPSIADQPVIGSEDAKVTLIEFGDYKCPSCKKWSQDVYPVLKAEYIDTGKMKLAFVNTLFHGDESELGALAGEAVFSQNKDAFWVFNEAMFNAQPSANHDGLWITEEKIAELATTITPQIDIEKLKNDLSNRTTLPQVQVDNALVEKYRINQTPTLMINGITIANPFDIESIKSVIDKELGV</sequence>
<dbReference type="InterPro" id="IPR036249">
    <property type="entry name" value="Thioredoxin-like_sf"/>
</dbReference>
<gene>
    <name evidence="8" type="ORF">HH215_07195</name>
</gene>
<comment type="similarity">
    <text evidence="1">Belongs to the thioredoxin family. DsbA subfamily.</text>
</comment>
<name>A0A7Z2VHF2_9BACL</name>
<dbReference type="InterPro" id="IPR013766">
    <property type="entry name" value="Thioredoxin_domain"/>
</dbReference>
<reference evidence="8 9" key="1">
    <citation type="submission" date="2020-04" db="EMBL/GenBank/DDBJ databases">
        <title>Genome sequencing of novel species.</title>
        <authorList>
            <person name="Heo J."/>
            <person name="Kim S.-J."/>
            <person name="Kim J.-S."/>
            <person name="Hong S.-B."/>
            <person name="Kwon S.-W."/>
        </authorList>
    </citation>
    <scope>NUCLEOTIDE SEQUENCE [LARGE SCALE GENOMIC DNA]</scope>
    <source>
        <strain evidence="8 9">MFER-1</strain>
    </source>
</reference>
<proteinExistence type="inferred from homology"/>
<dbReference type="AlphaFoldDB" id="A0A7Z2VHF2"/>
<accession>A0A7Z2VHF2</accession>
<dbReference type="SUPFAM" id="SSF52833">
    <property type="entry name" value="Thioredoxin-like"/>
    <property type="match status" value="1"/>
</dbReference>
<keyword evidence="6" id="KW-1133">Transmembrane helix</keyword>
<dbReference type="RefSeq" id="WP_169279277.1">
    <property type="nucleotide sequence ID" value="NZ_CP051680.1"/>
</dbReference>
<dbReference type="Gene3D" id="3.40.30.10">
    <property type="entry name" value="Glutaredoxin"/>
    <property type="match status" value="1"/>
</dbReference>
<keyword evidence="5" id="KW-0676">Redox-active center</keyword>